<reference evidence="2" key="1">
    <citation type="submission" date="2021-01" db="EMBL/GenBank/DDBJ databases">
        <authorList>
            <person name="Corre E."/>
            <person name="Pelletier E."/>
            <person name="Niang G."/>
            <person name="Scheremetjew M."/>
            <person name="Finn R."/>
            <person name="Kale V."/>
            <person name="Holt S."/>
            <person name="Cochrane G."/>
            <person name="Meng A."/>
            <person name="Brown T."/>
            <person name="Cohen L."/>
        </authorList>
    </citation>
    <scope>NUCLEOTIDE SEQUENCE</scope>
    <source>
        <strain evidence="2">SAG 63-3</strain>
    </source>
</reference>
<dbReference type="EMBL" id="HBFM01021017">
    <property type="protein sequence ID" value="CAD8778405.1"/>
    <property type="molecule type" value="Transcribed_RNA"/>
</dbReference>
<accession>A0A7S0YIX9</accession>
<proteinExistence type="predicted"/>
<evidence type="ECO:0000256" key="1">
    <source>
        <dbReference type="SAM" id="MobiDB-lite"/>
    </source>
</evidence>
<sequence>MANHRSYSSSTSSHSFLGSDNNGFSSHSTCGSCFTSSSGTSNGINGNAALNSRLKSNNSINLNNSHVIYRTSNSGAVVTNFDEGNVRSHSMPVIAPHLLPNDTDAIRAIEAGKRYTDNSGRETGGKGGRGDGTLSWNADGSSFVMTNANDSNDTCTTGTDEILCSTLHFLAVTAAQQGVRLEDAVPYNALSTAALSTRHWVVLQNAYRQECELISMRKGEKGGANNEQQQHLFSGASRNHNGNNHNNGNHSGSHNNNSTFAPDEPMNNLSIVELAKQMVSSSDLSVSAALDILLKKNSSDNNGKTTNNNNITTDSVIGSLGDYSNKYSNNNNSICLNNLSNGNVVSSNNNGINFNNDEINLFRNNSHNSTSTCNNGSINNTSAPKRDLVAQFLNYRIQSEMSPLTNDKANPMNHNYSNTLSLNDFVEASATLKNPELNHYNPALKAPNNPSSLFLEAIPISSFPGIQLSSINTNDDGDFNINHDVEKRKNMIIPDIDSKVDDSNDINMTKAIVLKGLNLKPSRLVTTNNSQMASDVDASLLPFGNMDGQNASYPDDLDLETSLDPNLDPNGATAMHLLSVIGIADMERYK</sequence>
<feature type="region of interest" description="Disordered" evidence="1">
    <location>
        <begin position="234"/>
        <end position="263"/>
    </location>
</feature>
<organism evidence="2">
    <name type="scientific">Polytomella parva</name>
    <dbReference type="NCBI Taxonomy" id="51329"/>
    <lineage>
        <taxon>Eukaryota</taxon>
        <taxon>Viridiplantae</taxon>
        <taxon>Chlorophyta</taxon>
        <taxon>core chlorophytes</taxon>
        <taxon>Chlorophyceae</taxon>
        <taxon>CS clade</taxon>
        <taxon>Chlamydomonadales</taxon>
        <taxon>Chlamydomonadaceae</taxon>
        <taxon>Polytomella</taxon>
    </lineage>
</organism>
<protein>
    <submittedName>
        <fullName evidence="2">Uncharacterized protein</fullName>
    </submittedName>
</protein>
<name>A0A7S0YIX9_9CHLO</name>
<dbReference type="AlphaFoldDB" id="A0A7S0YIX9"/>
<gene>
    <name evidence="2" type="ORF">PPAR00522_LOCUS13660</name>
</gene>
<feature type="compositionally biased region" description="Low complexity" evidence="1">
    <location>
        <begin position="239"/>
        <end position="258"/>
    </location>
</feature>
<evidence type="ECO:0000313" key="2">
    <source>
        <dbReference type="EMBL" id="CAD8778405.1"/>
    </source>
</evidence>